<organism evidence="2 4">
    <name type="scientific">Legionella quateirensis</name>
    <dbReference type="NCBI Taxonomy" id="45072"/>
    <lineage>
        <taxon>Bacteria</taxon>
        <taxon>Pseudomonadati</taxon>
        <taxon>Pseudomonadota</taxon>
        <taxon>Gammaproteobacteria</taxon>
        <taxon>Legionellales</taxon>
        <taxon>Legionellaceae</taxon>
        <taxon>Legionella</taxon>
    </lineage>
</organism>
<evidence type="ECO:0000313" key="1">
    <source>
        <dbReference type="EMBL" id="KTD46253.1"/>
    </source>
</evidence>
<gene>
    <name evidence="1" type="ORF">Lqua_2356</name>
    <name evidence="2" type="ORF">NCTC12376_02804</name>
</gene>
<dbReference type="RefSeq" id="WP_058474507.1">
    <property type="nucleotide sequence ID" value="NZ_CAAAIL010000001.1"/>
</dbReference>
<dbReference type="Proteomes" id="UP000254230">
    <property type="component" value="Unassembled WGS sequence"/>
</dbReference>
<dbReference type="EMBL" id="UGOW01000001">
    <property type="protein sequence ID" value="STY18978.1"/>
    <property type="molecule type" value="Genomic_DNA"/>
</dbReference>
<accession>A0A378L015</accession>
<evidence type="ECO:0000313" key="3">
    <source>
        <dbReference type="Proteomes" id="UP000054639"/>
    </source>
</evidence>
<evidence type="ECO:0000313" key="2">
    <source>
        <dbReference type="EMBL" id="STY18978.1"/>
    </source>
</evidence>
<dbReference type="AlphaFoldDB" id="A0A378L015"/>
<sequence length="394" mass="46070">MPISASSLFFQNLVTNQEAASIFFAENTPAARIKQTNILRYWVAHPELDNKAQFLLPVLENKLSTRLNLAYRYYVLLLLNRTFYLSLEEPTCLREHFDSAFCYNFLSSPDVYYILATMVQTKSANSLIEEALHSLTDTPTVEYLMEGSVLFLLDEEYIPPMTVMTALIVLSAFLPQLTIEQQNQFFQFIWQRLFEHMQSRDEQLVLLRCLYELCSNVSEATIEELAHIDFKYLLGTNNKLMIRRLEFLELLIINNENFRAVKLNDFVAKAFESLPSLNQEDQIVLSSSLRQLKPLLKHSEYDKQFQDLSNCLQYKRGEYSLHGNSYARNHLFSIDNKEKEILDTYLTSDPVDMAEWVSEGFLTETIKFYLYKLHTHWVSKQIHTNTAEFNLNCQ</sequence>
<reference evidence="1 3" key="1">
    <citation type="submission" date="2015-11" db="EMBL/GenBank/DDBJ databases">
        <title>Genomic analysis of 38 Legionella species identifies large and diverse effector repertoires.</title>
        <authorList>
            <person name="Burstein D."/>
            <person name="Amaro F."/>
            <person name="Zusman T."/>
            <person name="Lifshitz Z."/>
            <person name="Cohen O."/>
            <person name="Gilbert J.A."/>
            <person name="Pupko T."/>
            <person name="Shuman H.A."/>
            <person name="Segal G."/>
        </authorList>
    </citation>
    <scope>NUCLEOTIDE SEQUENCE [LARGE SCALE GENOMIC DNA]</scope>
    <source>
        <strain evidence="1 3">ATCC 49507</strain>
    </source>
</reference>
<evidence type="ECO:0000313" key="4">
    <source>
        <dbReference type="Proteomes" id="UP000254230"/>
    </source>
</evidence>
<reference evidence="2 4" key="2">
    <citation type="submission" date="2018-06" db="EMBL/GenBank/DDBJ databases">
        <authorList>
            <consortium name="Pathogen Informatics"/>
            <person name="Doyle S."/>
        </authorList>
    </citation>
    <scope>NUCLEOTIDE SEQUENCE [LARGE SCALE GENOMIC DNA]</scope>
    <source>
        <strain evidence="2 4">NCTC12376</strain>
    </source>
</reference>
<dbReference type="Proteomes" id="UP000054639">
    <property type="component" value="Unassembled WGS sequence"/>
</dbReference>
<dbReference type="EMBL" id="LNYR01000034">
    <property type="protein sequence ID" value="KTD46253.1"/>
    <property type="molecule type" value="Genomic_DNA"/>
</dbReference>
<protein>
    <submittedName>
        <fullName evidence="2">Uncharacterized protein</fullName>
    </submittedName>
</protein>
<dbReference type="STRING" id="45072.Lqua_2356"/>
<keyword evidence="3" id="KW-1185">Reference proteome</keyword>
<proteinExistence type="predicted"/>
<name>A0A378L015_9GAMM</name>